<dbReference type="Pfam" id="PF07947">
    <property type="entry name" value="YhhN"/>
    <property type="match status" value="1"/>
</dbReference>
<dbReference type="PANTHER" id="PTHR31885">
    <property type="entry name" value="GH04784P"/>
    <property type="match status" value="1"/>
</dbReference>
<comment type="caution">
    <text evidence="7">The sequence shown here is derived from an EMBL/GenBank/DDBJ whole genome shotgun (WGS) entry which is preliminary data.</text>
</comment>
<dbReference type="RefSeq" id="WP_171634729.1">
    <property type="nucleotide sequence ID" value="NZ_WHNY01000074.1"/>
</dbReference>
<keyword evidence="8" id="KW-1185">Reference proteome</keyword>
<comment type="similarity">
    <text evidence="2">Belongs to the TMEM86 family.</text>
</comment>
<feature type="transmembrane region" description="Helical" evidence="6">
    <location>
        <begin position="101"/>
        <end position="119"/>
    </location>
</feature>
<evidence type="ECO:0000256" key="6">
    <source>
        <dbReference type="SAM" id="Phobius"/>
    </source>
</evidence>
<proteinExistence type="inferred from homology"/>
<evidence type="ECO:0000256" key="2">
    <source>
        <dbReference type="ARBA" id="ARBA00007375"/>
    </source>
</evidence>
<evidence type="ECO:0000256" key="5">
    <source>
        <dbReference type="ARBA" id="ARBA00023136"/>
    </source>
</evidence>
<sequence>MKRWLPLAILFTSALYIFEIRPEHQAFKFLFKLIPMWLILYYAYSHRPAVKKSVHWLMLIGLFFGMLGDGLIMYWFVLGLVAFLIGHLFYTAGFLVQWRFSWLRFSSIVPIAIYSFIMGRELVISLMEQNNAGLVVPVLFYIIVISLMGLSAIMTGNRGAIVGSFLFLISDSILSWNLFVSPISYADILIMTTYYSAQFIIARSATLPEQKELKVHP</sequence>
<keyword evidence="5 6" id="KW-0472">Membrane</keyword>
<comment type="subcellular location">
    <subcellularLocation>
        <location evidence="1">Membrane</location>
        <topology evidence="1">Multi-pass membrane protein</topology>
    </subcellularLocation>
</comment>
<reference evidence="7 8" key="1">
    <citation type="submission" date="2019-10" db="EMBL/GenBank/DDBJ databases">
        <title>Description of Paenibacillus humi sp. nov.</title>
        <authorList>
            <person name="Carlier A."/>
            <person name="Qi S."/>
        </authorList>
    </citation>
    <scope>NUCLEOTIDE SEQUENCE [LARGE SCALE GENOMIC DNA]</scope>
    <source>
        <strain evidence="7 8">LMG 31461</strain>
    </source>
</reference>
<evidence type="ECO:0000256" key="4">
    <source>
        <dbReference type="ARBA" id="ARBA00022989"/>
    </source>
</evidence>
<accession>A0ABX1XGX9</accession>
<keyword evidence="4 6" id="KW-1133">Transmembrane helix</keyword>
<protein>
    <submittedName>
        <fullName evidence="7">Lysoplasmalogenase</fullName>
    </submittedName>
</protein>
<dbReference type="InterPro" id="IPR012506">
    <property type="entry name" value="TMEM86B-like"/>
</dbReference>
<evidence type="ECO:0000313" key="8">
    <source>
        <dbReference type="Proteomes" id="UP000653578"/>
    </source>
</evidence>
<organism evidence="7 8">
    <name type="scientific">Paenibacillus plantarum</name>
    <dbReference type="NCBI Taxonomy" id="2654975"/>
    <lineage>
        <taxon>Bacteria</taxon>
        <taxon>Bacillati</taxon>
        <taxon>Bacillota</taxon>
        <taxon>Bacilli</taxon>
        <taxon>Bacillales</taxon>
        <taxon>Paenibacillaceae</taxon>
        <taxon>Paenibacillus</taxon>
    </lineage>
</organism>
<gene>
    <name evidence="7" type="ORF">GC096_27530</name>
</gene>
<feature type="transmembrane region" description="Helical" evidence="6">
    <location>
        <begin position="56"/>
        <end position="89"/>
    </location>
</feature>
<dbReference type="PANTHER" id="PTHR31885:SF6">
    <property type="entry name" value="GH04784P"/>
    <property type="match status" value="1"/>
</dbReference>
<feature type="transmembrane region" description="Helical" evidence="6">
    <location>
        <begin position="131"/>
        <end position="154"/>
    </location>
</feature>
<keyword evidence="3 6" id="KW-0812">Transmembrane</keyword>
<evidence type="ECO:0000256" key="1">
    <source>
        <dbReference type="ARBA" id="ARBA00004141"/>
    </source>
</evidence>
<evidence type="ECO:0000313" key="7">
    <source>
        <dbReference type="EMBL" id="NOU67782.1"/>
    </source>
</evidence>
<dbReference type="EMBL" id="WHNY01000074">
    <property type="protein sequence ID" value="NOU67782.1"/>
    <property type="molecule type" value="Genomic_DNA"/>
</dbReference>
<dbReference type="Proteomes" id="UP000653578">
    <property type="component" value="Unassembled WGS sequence"/>
</dbReference>
<feature type="transmembrane region" description="Helical" evidence="6">
    <location>
        <begin position="27"/>
        <end position="44"/>
    </location>
</feature>
<feature type="transmembrane region" description="Helical" evidence="6">
    <location>
        <begin position="160"/>
        <end position="180"/>
    </location>
</feature>
<name>A0ABX1XGX9_9BACL</name>
<evidence type="ECO:0000256" key="3">
    <source>
        <dbReference type="ARBA" id="ARBA00022692"/>
    </source>
</evidence>